<reference evidence="2" key="2">
    <citation type="journal article" date="2015" name="Data Brief">
        <title>Shoot transcriptome of the giant reed, Arundo donax.</title>
        <authorList>
            <person name="Barrero R.A."/>
            <person name="Guerrero F.D."/>
            <person name="Moolhuijzen P."/>
            <person name="Goolsby J.A."/>
            <person name="Tidwell J."/>
            <person name="Bellgard S.E."/>
            <person name="Bellgard M.I."/>
        </authorList>
    </citation>
    <scope>NUCLEOTIDE SEQUENCE</scope>
    <source>
        <tissue evidence="2">Shoot tissue taken approximately 20 cm above the soil surface</tissue>
    </source>
</reference>
<feature type="region of interest" description="Disordered" evidence="1">
    <location>
        <begin position="1"/>
        <end position="76"/>
    </location>
</feature>
<feature type="compositionally biased region" description="Basic and acidic residues" evidence="1">
    <location>
        <begin position="1"/>
        <end position="46"/>
    </location>
</feature>
<accession>A0A0A9AEZ0</accession>
<dbReference type="PANTHER" id="PTHR47066">
    <property type="entry name" value="HEAVY METAL-ASSOCIATED ISOPRENYLATED PLANT PROTEIN 9"/>
    <property type="match status" value="1"/>
</dbReference>
<reference evidence="2" key="1">
    <citation type="submission" date="2014-09" db="EMBL/GenBank/DDBJ databases">
        <authorList>
            <person name="Magalhaes I.L.F."/>
            <person name="Oliveira U."/>
            <person name="Santos F.R."/>
            <person name="Vidigal T.H.D.A."/>
            <person name="Brescovit A.D."/>
            <person name="Santos A.J."/>
        </authorList>
    </citation>
    <scope>NUCLEOTIDE SEQUENCE</scope>
    <source>
        <tissue evidence="2">Shoot tissue taken approximately 20 cm above the soil surface</tissue>
    </source>
</reference>
<dbReference type="InterPro" id="IPR044258">
    <property type="entry name" value="HIPP09-like"/>
</dbReference>
<feature type="compositionally biased region" description="Basic and acidic residues" evidence="1">
    <location>
        <begin position="56"/>
        <end position="66"/>
    </location>
</feature>
<dbReference type="EMBL" id="GBRH01247666">
    <property type="protein sequence ID" value="JAD50229.1"/>
    <property type="molecule type" value="Transcribed_RNA"/>
</dbReference>
<dbReference type="PANTHER" id="PTHR47066:SF1">
    <property type="entry name" value="HEAVY METAL-ASSOCIATED ISOPRENYLATED PLANT PROTEIN 9"/>
    <property type="match status" value="1"/>
</dbReference>
<dbReference type="AlphaFoldDB" id="A0A0A9AEZ0"/>
<evidence type="ECO:0008006" key="3">
    <source>
        <dbReference type="Google" id="ProtNLM"/>
    </source>
</evidence>
<name>A0A0A9AEZ0_ARUDO</name>
<evidence type="ECO:0000313" key="2">
    <source>
        <dbReference type="EMBL" id="JAD50229.1"/>
    </source>
</evidence>
<protein>
    <recommendedName>
        <fullName evidence="3">HMA domain-containing protein</fullName>
    </recommendedName>
</protein>
<evidence type="ECO:0000256" key="1">
    <source>
        <dbReference type="SAM" id="MobiDB-lite"/>
    </source>
</evidence>
<dbReference type="GO" id="GO:0046872">
    <property type="term" value="F:metal ion binding"/>
    <property type="evidence" value="ECO:0007669"/>
    <property type="project" value="InterPro"/>
</dbReference>
<organism evidence="2">
    <name type="scientific">Arundo donax</name>
    <name type="common">Giant reed</name>
    <name type="synonym">Donax arundinaceus</name>
    <dbReference type="NCBI Taxonomy" id="35708"/>
    <lineage>
        <taxon>Eukaryota</taxon>
        <taxon>Viridiplantae</taxon>
        <taxon>Streptophyta</taxon>
        <taxon>Embryophyta</taxon>
        <taxon>Tracheophyta</taxon>
        <taxon>Spermatophyta</taxon>
        <taxon>Magnoliopsida</taxon>
        <taxon>Liliopsida</taxon>
        <taxon>Poales</taxon>
        <taxon>Poaceae</taxon>
        <taxon>PACMAD clade</taxon>
        <taxon>Arundinoideae</taxon>
        <taxon>Arundineae</taxon>
        <taxon>Arundo</taxon>
    </lineage>
</organism>
<proteinExistence type="predicted"/>
<sequence>MGEEVKKVEEEPKVDDQKKEEAPAAPELEKKEEAPAAPELDKKEEAPAAVAAPAEGEEKKEEEAASKEPPPPPPPVILGINLHCKGCVNKIKRCILRCKGNLPFPFFYILGAGKLTRLIN</sequence>